<protein>
    <submittedName>
        <fullName evidence="1">Uncharacterized protein</fullName>
    </submittedName>
</protein>
<accession>A0ACC2ESP2</accession>
<gene>
    <name evidence="1" type="ORF">O6H91_01G078600</name>
</gene>
<name>A0ACC2ESP2_DIPCM</name>
<dbReference type="Proteomes" id="UP001162992">
    <property type="component" value="Chromosome 1"/>
</dbReference>
<evidence type="ECO:0000313" key="1">
    <source>
        <dbReference type="EMBL" id="KAJ7569451.1"/>
    </source>
</evidence>
<proteinExistence type="predicted"/>
<reference evidence="2" key="1">
    <citation type="journal article" date="2024" name="Proc. Natl. Acad. Sci. U.S.A.">
        <title>Extraordinary preservation of gene collinearity over three hundred million years revealed in homosporous lycophytes.</title>
        <authorList>
            <person name="Li C."/>
            <person name="Wickell D."/>
            <person name="Kuo L.Y."/>
            <person name="Chen X."/>
            <person name="Nie B."/>
            <person name="Liao X."/>
            <person name="Peng D."/>
            <person name="Ji J."/>
            <person name="Jenkins J."/>
            <person name="Williams M."/>
            <person name="Shu S."/>
            <person name="Plott C."/>
            <person name="Barry K."/>
            <person name="Rajasekar S."/>
            <person name="Grimwood J."/>
            <person name="Han X."/>
            <person name="Sun S."/>
            <person name="Hou Z."/>
            <person name="He W."/>
            <person name="Dai G."/>
            <person name="Sun C."/>
            <person name="Schmutz J."/>
            <person name="Leebens-Mack J.H."/>
            <person name="Li F.W."/>
            <person name="Wang L."/>
        </authorList>
    </citation>
    <scope>NUCLEOTIDE SEQUENCE [LARGE SCALE GENOMIC DNA]</scope>
    <source>
        <strain evidence="2">cv. PW_Plant_1</strain>
    </source>
</reference>
<comment type="caution">
    <text evidence="1">The sequence shown here is derived from an EMBL/GenBank/DDBJ whole genome shotgun (WGS) entry which is preliminary data.</text>
</comment>
<keyword evidence="2" id="KW-1185">Reference proteome</keyword>
<evidence type="ECO:0000313" key="2">
    <source>
        <dbReference type="Proteomes" id="UP001162992"/>
    </source>
</evidence>
<dbReference type="EMBL" id="CM055092">
    <property type="protein sequence ID" value="KAJ7569451.1"/>
    <property type="molecule type" value="Genomic_DNA"/>
</dbReference>
<organism evidence="1 2">
    <name type="scientific">Diphasiastrum complanatum</name>
    <name type="common">Issler's clubmoss</name>
    <name type="synonym">Lycopodium complanatum</name>
    <dbReference type="NCBI Taxonomy" id="34168"/>
    <lineage>
        <taxon>Eukaryota</taxon>
        <taxon>Viridiplantae</taxon>
        <taxon>Streptophyta</taxon>
        <taxon>Embryophyta</taxon>
        <taxon>Tracheophyta</taxon>
        <taxon>Lycopodiopsida</taxon>
        <taxon>Lycopodiales</taxon>
        <taxon>Lycopodiaceae</taxon>
        <taxon>Lycopodioideae</taxon>
        <taxon>Diphasiastrum</taxon>
    </lineage>
</organism>
<sequence>MKQAILHGSETTPYDLLPDNNPPMEFQAMLAPGKKKRAAVRLWMRFDCTGASELLECDRNMIMRRSSIPARDLRVLGPLFSQSSNILAREKALLVNLEFIKAIVTAEEVYLLDPTNPAVMPFVDQLRQQLLQSPPRITDGDHDINFQETQLQVSINMQPSEPWPGTPMAEELQNELPFEFRVLEIALEAVCSYLDTKVEELEQNAYSALDELTKHVSTGNLEHVRSLKSHLTSLTARVQKVRDEFEHLLDDDEDMADMYLTRKLTQWHPGDSSILAASHVDTVSSAVASPRVSQHSGRLVSNASVVTITAADGSDVEDLEMLLEAYFMQIDGTRNKLLALREYIDDTEDYINIQLDNHRNQLIQLQLILAIAAFTISCATSVAGMFGMNIPCPLYSNEHAFVPTTFGSLFCSTVLFFLITGYARWKELLGT</sequence>